<gene>
    <name evidence="5" type="ORF">F0U47_10090</name>
</gene>
<comment type="subcellular location">
    <subcellularLocation>
        <location evidence="1">Periplasm</location>
    </subcellularLocation>
</comment>
<keyword evidence="6" id="KW-1185">Reference proteome</keyword>
<organism evidence="5 6">
    <name type="scientific">Nocardioides antri</name>
    <dbReference type="NCBI Taxonomy" id="2607659"/>
    <lineage>
        <taxon>Bacteria</taxon>
        <taxon>Bacillati</taxon>
        <taxon>Actinomycetota</taxon>
        <taxon>Actinomycetes</taxon>
        <taxon>Propionibacteriales</taxon>
        <taxon>Nocardioidaceae</taxon>
        <taxon>Nocardioides</taxon>
    </lineage>
</organism>
<dbReference type="InterPro" id="IPR006059">
    <property type="entry name" value="SBP"/>
</dbReference>
<evidence type="ECO:0000313" key="5">
    <source>
        <dbReference type="EMBL" id="KAA1427769.1"/>
    </source>
</evidence>
<keyword evidence="4" id="KW-0574">Periplasm</keyword>
<dbReference type="Pfam" id="PF13416">
    <property type="entry name" value="SBP_bac_8"/>
    <property type="match status" value="1"/>
</dbReference>
<dbReference type="GO" id="GO:0019808">
    <property type="term" value="F:polyamine binding"/>
    <property type="evidence" value="ECO:0007669"/>
    <property type="project" value="InterPro"/>
</dbReference>
<evidence type="ECO:0000313" key="6">
    <source>
        <dbReference type="Proteomes" id="UP000324351"/>
    </source>
</evidence>
<keyword evidence="2" id="KW-0813">Transport</keyword>
<dbReference type="EMBL" id="VUJW01000003">
    <property type="protein sequence ID" value="KAA1427769.1"/>
    <property type="molecule type" value="Genomic_DNA"/>
</dbReference>
<dbReference type="RefSeq" id="WP_149750181.1">
    <property type="nucleotide sequence ID" value="NZ_VUJW01000003.1"/>
</dbReference>
<accession>A0A5B1M6Q6</accession>
<dbReference type="PRINTS" id="PR00909">
    <property type="entry name" value="SPERMDNBNDNG"/>
</dbReference>
<sequence>MTIRRTPPPALFPGVPLRRGLGRRRMLQGAGLSALALGSPTLLSACGTESQVQSSDSCKSTDKSEEEKVLVFSNWPEYIDVQGKRMPTLEQFETETGIEVTYNTDINDNAEFFGKVKDQLGSCEPIGRDIITMTDSTAGRMIALGWMQELDKDNLPNVEANLIDGLRSPSWDPEREYSVPWQSGLTGIAYNADVTGEVTSFEEMLTRSDLKGKVGLLTEMEDTMAFMLAIEGADPEDFTEDEWQAAIARLEEVVASGQVRRFTGNDYIRDLKSGNLAACMAWSGDIAAAEDPKIPFVQPEEGLNIWSDNMMVPNKADHKANAEALMNYYYDPVVAATLAAWVWYICPVEGAREEMEKIDPSLVDNNLIFPSEEFLATTRDFMVLDEKTRQQYESDFRQASGG</sequence>
<dbReference type="GO" id="GO:0015846">
    <property type="term" value="P:polyamine transport"/>
    <property type="evidence" value="ECO:0007669"/>
    <property type="project" value="InterPro"/>
</dbReference>
<dbReference type="SUPFAM" id="SSF53850">
    <property type="entry name" value="Periplasmic binding protein-like II"/>
    <property type="match status" value="1"/>
</dbReference>
<dbReference type="PROSITE" id="PS51318">
    <property type="entry name" value="TAT"/>
    <property type="match status" value="1"/>
</dbReference>
<dbReference type="PANTHER" id="PTHR30222">
    <property type="entry name" value="SPERMIDINE/PUTRESCINE-BINDING PERIPLASMIC PROTEIN"/>
    <property type="match status" value="1"/>
</dbReference>
<protein>
    <submittedName>
        <fullName evidence="5">Spermidine/putrescine ABC transporter substrate-binding protein</fullName>
    </submittedName>
</protein>
<dbReference type="InterPro" id="IPR006311">
    <property type="entry name" value="TAT_signal"/>
</dbReference>
<evidence type="ECO:0000256" key="2">
    <source>
        <dbReference type="ARBA" id="ARBA00022448"/>
    </source>
</evidence>
<name>A0A5B1M6Q6_9ACTN</name>
<dbReference type="AlphaFoldDB" id="A0A5B1M6Q6"/>
<keyword evidence="3" id="KW-0732">Signal</keyword>
<dbReference type="InterPro" id="IPR001188">
    <property type="entry name" value="Sperm_putr-bd"/>
</dbReference>
<dbReference type="Proteomes" id="UP000324351">
    <property type="component" value="Unassembled WGS sequence"/>
</dbReference>
<reference evidence="5 6" key="1">
    <citation type="submission" date="2019-09" db="EMBL/GenBank/DDBJ databases">
        <title>Nocardioides panacisoli sp. nov., isolated from the soil of a ginseng field.</title>
        <authorList>
            <person name="Cho C."/>
        </authorList>
    </citation>
    <scope>NUCLEOTIDE SEQUENCE [LARGE SCALE GENOMIC DNA]</scope>
    <source>
        <strain evidence="5 6">BN140041</strain>
    </source>
</reference>
<proteinExistence type="predicted"/>
<comment type="caution">
    <text evidence="5">The sequence shown here is derived from an EMBL/GenBank/DDBJ whole genome shotgun (WGS) entry which is preliminary data.</text>
</comment>
<dbReference type="PANTHER" id="PTHR30222:SF17">
    <property type="entry name" value="SPERMIDINE_PUTRESCINE-BINDING PERIPLASMIC PROTEIN"/>
    <property type="match status" value="1"/>
</dbReference>
<evidence type="ECO:0000256" key="3">
    <source>
        <dbReference type="ARBA" id="ARBA00022729"/>
    </source>
</evidence>
<dbReference type="Gene3D" id="3.40.190.10">
    <property type="entry name" value="Periplasmic binding protein-like II"/>
    <property type="match status" value="2"/>
</dbReference>
<evidence type="ECO:0000256" key="4">
    <source>
        <dbReference type="ARBA" id="ARBA00022764"/>
    </source>
</evidence>
<dbReference type="GO" id="GO:0042597">
    <property type="term" value="C:periplasmic space"/>
    <property type="evidence" value="ECO:0007669"/>
    <property type="project" value="UniProtKB-SubCell"/>
</dbReference>
<reference evidence="5 6" key="2">
    <citation type="submission" date="2019-09" db="EMBL/GenBank/DDBJ databases">
        <authorList>
            <person name="Jin C."/>
        </authorList>
    </citation>
    <scope>NUCLEOTIDE SEQUENCE [LARGE SCALE GENOMIC DNA]</scope>
    <source>
        <strain evidence="5 6">BN140041</strain>
    </source>
</reference>
<evidence type="ECO:0000256" key="1">
    <source>
        <dbReference type="ARBA" id="ARBA00004418"/>
    </source>
</evidence>
<dbReference type="CDD" id="cd13590">
    <property type="entry name" value="PBP2_PotD_PotF_like"/>
    <property type="match status" value="1"/>
</dbReference>